<dbReference type="Proteomes" id="UP000887540">
    <property type="component" value="Unplaced"/>
</dbReference>
<reference evidence="2" key="1">
    <citation type="submission" date="2022-11" db="UniProtKB">
        <authorList>
            <consortium name="WormBaseParasite"/>
        </authorList>
    </citation>
    <scope>IDENTIFICATION</scope>
</reference>
<sequence length="96" mass="10748">MDVLTRLNALMKEAFEEHESCLKAMMKTPTYEATEFESLNELLDEWKDSDETTNENLGLEALGAMNMVTENTPVSTTGSGESVNDIVNLREAQLFI</sequence>
<dbReference type="WBParaSite" id="ACRNAN_scaffold413.g24460.t1">
    <property type="protein sequence ID" value="ACRNAN_scaffold413.g24460.t1"/>
    <property type="gene ID" value="ACRNAN_scaffold413.g24460"/>
</dbReference>
<evidence type="ECO:0000313" key="1">
    <source>
        <dbReference type="Proteomes" id="UP000887540"/>
    </source>
</evidence>
<keyword evidence="1" id="KW-1185">Reference proteome</keyword>
<accession>A0A914DVP2</accession>
<dbReference type="AlphaFoldDB" id="A0A914DVP2"/>
<evidence type="ECO:0000313" key="2">
    <source>
        <dbReference type="WBParaSite" id="ACRNAN_scaffold413.g24460.t1"/>
    </source>
</evidence>
<protein>
    <submittedName>
        <fullName evidence="2">Uncharacterized protein</fullName>
    </submittedName>
</protein>
<organism evidence="1 2">
    <name type="scientific">Acrobeloides nanus</name>
    <dbReference type="NCBI Taxonomy" id="290746"/>
    <lineage>
        <taxon>Eukaryota</taxon>
        <taxon>Metazoa</taxon>
        <taxon>Ecdysozoa</taxon>
        <taxon>Nematoda</taxon>
        <taxon>Chromadorea</taxon>
        <taxon>Rhabditida</taxon>
        <taxon>Tylenchina</taxon>
        <taxon>Cephalobomorpha</taxon>
        <taxon>Cephaloboidea</taxon>
        <taxon>Cephalobidae</taxon>
        <taxon>Acrobeloides</taxon>
    </lineage>
</organism>
<name>A0A914DVP2_9BILA</name>
<proteinExistence type="predicted"/>